<feature type="region of interest" description="Disordered" evidence="3">
    <location>
        <begin position="895"/>
        <end position="1034"/>
    </location>
</feature>
<feature type="domain" description="HTH APSES-type" evidence="4">
    <location>
        <begin position="54"/>
        <end position="187"/>
    </location>
</feature>
<dbReference type="Gene3D" id="3.10.260.10">
    <property type="entry name" value="Transcription regulator HTH, APSES-type DNA-binding domain"/>
    <property type="match status" value="1"/>
</dbReference>
<dbReference type="GO" id="GO:0003677">
    <property type="term" value="F:DNA binding"/>
    <property type="evidence" value="ECO:0007669"/>
    <property type="project" value="InterPro"/>
</dbReference>
<feature type="compositionally biased region" description="Basic and acidic residues" evidence="3">
    <location>
        <begin position="895"/>
        <end position="930"/>
    </location>
</feature>
<feature type="compositionally biased region" description="Polar residues" evidence="3">
    <location>
        <begin position="36"/>
        <end position="54"/>
    </location>
</feature>
<feature type="compositionally biased region" description="Polar residues" evidence="3">
    <location>
        <begin position="992"/>
        <end position="1004"/>
    </location>
</feature>
<protein>
    <submittedName>
        <fullName evidence="5">Transcriptional regulator swi6</fullName>
    </submittedName>
</protein>
<evidence type="ECO:0000256" key="3">
    <source>
        <dbReference type="SAM" id="MobiDB-lite"/>
    </source>
</evidence>
<evidence type="ECO:0000256" key="2">
    <source>
        <dbReference type="ARBA" id="ARBA00023043"/>
    </source>
</evidence>
<feature type="compositionally biased region" description="Basic residues" evidence="3">
    <location>
        <begin position="980"/>
        <end position="991"/>
    </location>
</feature>
<feature type="compositionally biased region" description="Acidic residues" evidence="3">
    <location>
        <begin position="1078"/>
        <end position="1087"/>
    </location>
</feature>
<keyword evidence="1" id="KW-0677">Repeat</keyword>
<organism evidence="5 6">
    <name type="scientific">Rhizophlyctis rosea</name>
    <dbReference type="NCBI Taxonomy" id="64517"/>
    <lineage>
        <taxon>Eukaryota</taxon>
        <taxon>Fungi</taxon>
        <taxon>Fungi incertae sedis</taxon>
        <taxon>Chytridiomycota</taxon>
        <taxon>Chytridiomycota incertae sedis</taxon>
        <taxon>Chytridiomycetes</taxon>
        <taxon>Rhizophlyctidales</taxon>
        <taxon>Rhizophlyctidaceae</taxon>
        <taxon>Rhizophlyctis</taxon>
    </lineage>
</organism>
<sequence length="1087" mass="119455">MAVNIDFARKLELDIPDSPTPSSSSFDENPVDGPNSVGNPSDPVNDSNGIEQPNVTTLVPSGPFPPCRLAVYRNISVNEFIHRGTAVMRRVQDGWVNVTNMLKAGGFDQDKRDDIIKREIMWDESGVRKRFEKVRVGEKGRGHLAIDGIWAPFEDARALATRHNIVHQMDPIFRSETVPVPQGDAYSEAINTGRLADVSKMITDCAAALETEEQDGSSSSDEMSGGSETGAKGTQDLNVDVGSEMDIKDSEDAVTADAKQSDDPATTSVDRNKRGDSPTVRQRAQRLNSPSTDTSNSGDETPPHVRRNYTKRNGVGSQPIRRSPRLNNANHSDPADPSLVPHSPLVNAPSPEVPTFDCHSSDSPPASVSSDESQEGTITEKAHHAPSTPTSSICSGTTINGNASTFALPAPATTTKPASYPFLTITDSHLPLPDIASGFRSFLLAIPNGVAKSKEDAEARTSACLEKLKKSWDQIDPTHWTASCQQLTRIFNTDGAKSSPPSSAPTRPSIIARLMCNDTTAKSLVSLRRVLCQGEIRVLQSVVRKALHEKGRELDLVKEEVEALRKKVATMTPPAPKRGQLKRAVDRADQLDVENKQLKAACEEKEKEIALLHEQLSRLEDRLESTQKLAAMKGDGEDTEASELVQSLEQEIANAREGGQRLLARIEALEKEKTEAEAKKPRRNKKKEEEELRKLREENEDLKKEVTAAETQRVEKVAEGDKRHAELESAFRALKQELVDTKQHYDMILQQKEEMEDQIQVAERDRLGAEQRCRSVFAQVDDESETDEAGRTNSSAAKTLLPPTNEAERRAQALQAEVVSCTSRLTKQSRKLEEAETSAKRYHKVAEKLAHLLAQHNNLTVTGFVDNGLEEEELVREKAKFLVTSCAAAVEKEEKLEDKNAREAAAKEDERRIKAERAETRKRKNEERNKAAAAKAAAANGFQDPTAPTLPHEPAATTTPPHVYADVPPTPAAIIGPPPAKKRRIYAKKSKQQSATPALDTSSIEKPAKKPSAQTTATKKRARKPAQAAQPAQPDLMKMFGSFVQTAAGFLQNLKVEPVDSDAEVRKKVKRRRKSESLEEESETEDC</sequence>
<dbReference type="GO" id="GO:0033309">
    <property type="term" value="C:SBF transcription complex"/>
    <property type="evidence" value="ECO:0007669"/>
    <property type="project" value="TreeGrafter"/>
</dbReference>
<evidence type="ECO:0000256" key="1">
    <source>
        <dbReference type="ARBA" id="ARBA00022737"/>
    </source>
</evidence>
<feature type="compositionally biased region" description="Low complexity" evidence="3">
    <location>
        <begin position="16"/>
        <end position="25"/>
    </location>
</feature>
<feature type="region of interest" description="Disordered" evidence="3">
    <location>
        <begin position="12"/>
        <end position="54"/>
    </location>
</feature>
<dbReference type="Proteomes" id="UP001212841">
    <property type="component" value="Unassembled WGS sequence"/>
</dbReference>
<comment type="caution">
    <text evidence="5">The sequence shown here is derived from an EMBL/GenBank/DDBJ whole genome shotgun (WGS) entry which is preliminary data.</text>
</comment>
<dbReference type="InterPro" id="IPR003163">
    <property type="entry name" value="Tscrpt_reg_HTH_APSES-type"/>
</dbReference>
<feature type="region of interest" description="Disordered" evidence="3">
    <location>
        <begin position="1051"/>
        <end position="1087"/>
    </location>
</feature>
<dbReference type="PANTHER" id="PTHR43828:SF10">
    <property type="entry name" value="ANKYRIN REPEAT-CONTAINING PROTEIN YAR1"/>
    <property type="match status" value="1"/>
</dbReference>
<feature type="region of interest" description="Disordered" evidence="3">
    <location>
        <begin position="778"/>
        <end position="805"/>
    </location>
</feature>
<feature type="compositionally biased region" description="Low complexity" evidence="3">
    <location>
        <begin position="361"/>
        <end position="371"/>
    </location>
</feature>
<dbReference type="PROSITE" id="PS51299">
    <property type="entry name" value="HTH_APSES"/>
    <property type="match status" value="1"/>
</dbReference>
<evidence type="ECO:0000259" key="4">
    <source>
        <dbReference type="PROSITE" id="PS51299"/>
    </source>
</evidence>
<feature type="compositionally biased region" description="Low complexity" evidence="3">
    <location>
        <begin position="1025"/>
        <end position="1034"/>
    </location>
</feature>
<feature type="compositionally biased region" description="Low complexity" evidence="3">
    <location>
        <begin position="216"/>
        <end position="230"/>
    </location>
</feature>
<proteinExistence type="predicted"/>
<evidence type="ECO:0000313" key="5">
    <source>
        <dbReference type="EMBL" id="KAJ3057067.1"/>
    </source>
</evidence>
<gene>
    <name evidence="5" type="primary">SWI6_1</name>
    <name evidence="5" type="ORF">HK097_001036</name>
</gene>
<dbReference type="EMBL" id="JADGJD010000012">
    <property type="protein sequence ID" value="KAJ3057067.1"/>
    <property type="molecule type" value="Genomic_DNA"/>
</dbReference>
<keyword evidence="6" id="KW-1185">Reference proteome</keyword>
<name>A0AAD5SMX0_9FUNG</name>
<dbReference type="PANTHER" id="PTHR43828">
    <property type="entry name" value="ASPARAGINASE"/>
    <property type="match status" value="1"/>
</dbReference>
<feature type="compositionally biased region" description="Polar residues" evidence="3">
    <location>
        <begin position="387"/>
        <end position="396"/>
    </location>
</feature>
<feature type="region of interest" description="Disordered" evidence="3">
    <location>
        <begin position="251"/>
        <end position="396"/>
    </location>
</feature>
<dbReference type="GO" id="GO:0000981">
    <property type="term" value="F:DNA-binding transcription factor activity, RNA polymerase II-specific"/>
    <property type="evidence" value="ECO:0007669"/>
    <property type="project" value="UniProtKB-ARBA"/>
</dbReference>
<dbReference type="InterPro" id="IPR018004">
    <property type="entry name" value="KilA/APSES_HTH"/>
</dbReference>
<keyword evidence="2" id="KW-0040">ANK repeat</keyword>
<dbReference type="GO" id="GO:0030907">
    <property type="term" value="C:MBF transcription complex"/>
    <property type="evidence" value="ECO:0007669"/>
    <property type="project" value="TreeGrafter"/>
</dbReference>
<feature type="compositionally biased region" description="Polar residues" evidence="3">
    <location>
        <begin position="279"/>
        <end position="299"/>
    </location>
</feature>
<dbReference type="SMART" id="SM01252">
    <property type="entry name" value="KilA-N"/>
    <property type="match status" value="1"/>
</dbReference>
<dbReference type="InterPro" id="IPR036887">
    <property type="entry name" value="HTH_APSES_sf"/>
</dbReference>
<dbReference type="SUPFAM" id="SSF54616">
    <property type="entry name" value="DNA-binding domain of Mlu1-box binding protein MBP1"/>
    <property type="match status" value="1"/>
</dbReference>
<feature type="compositionally biased region" description="Low complexity" evidence="3">
    <location>
        <begin position="931"/>
        <end position="961"/>
    </location>
</feature>
<reference evidence="5" key="1">
    <citation type="submission" date="2020-05" db="EMBL/GenBank/DDBJ databases">
        <title>Phylogenomic resolution of chytrid fungi.</title>
        <authorList>
            <person name="Stajich J.E."/>
            <person name="Amses K."/>
            <person name="Simmons R."/>
            <person name="Seto K."/>
            <person name="Myers J."/>
            <person name="Bonds A."/>
            <person name="Quandt C.A."/>
            <person name="Barry K."/>
            <person name="Liu P."/>
            <person name="Grigoriev I."/>
            <person name="Longcore J.E."/>
            <person name="James T.Y."/>
        </authorList>
    </citation>
    <scope>NUCLEOTIDE SEQUENCE</scope>
    <source>
        <strain evidence="5">JEL0318</strain>
    </source>
</reference>
<feature type="compositionally biased region" description="Pro residues" evidence="3">
    <location>
        <begin position="968"/>
        <end position="979"/>
    </location>
</feature>
<dbReference type="InterPro" id="IPR051642">
    <property type="entry name" value="SWI6-like"/>
</dbReference>
<feature type="region of interest" description="Disordered" evidence="3">
    <location>
        <begin position="672"/>
        <end position="691"/>
    </location>
</feature>
<accession>A0AAD5SMX0</accession>
<dbReference type="AlphaFoldDB" id="A0AAD5SMX0"/>
<evidence type="ECO:0000313" key="6">
    <source>
        <dbReference type="Proteomes" id="UP001212841"/>
    </source>
</evidence>
<feature type="region of interest" description="Disordered" evidence="3">
    <location>
        <begin position="210"/>
        <end position="239"/>
    </location>
</feature>